<dbReference type="EMBL" id="JAIWYP010000008">
    <property type="protein sequence ID" value="KAH3782684.1"/>
    <property type="molecule type" value="Genomic_DNA"/>
</dbReference>
<gene>
    <name evidence="2" type="ORF">DPMN_160603</name>
</gene>
<accession>A0A9D4ENG3</accession>
<feature type="compositionally biased region" description="Basic and acidic residues" evidence="1">
    <location>
        <begin position="1"/>
        <end position="12"/>
    </location>
</feature>
<evidence type="ECO:0000256" key="1">
    <source>
        <dbReference type="SAM" id="MobiDB-lite"/>
    </source>
</evidence>
<dbReference type="Proteomes" id="UP000828390">
    <property type="component" value="Unassembled WGS sequence"/>
</dbReference>
<feature type="region of interest" description="Disordered" evidence="1">
    <location>
        <begin position="1"/>
        <end position="61"/>
    </location>
</feature>
<comment type="caution">
    <text evidence="2">The sequence shown here is derived from an EMBL/GenBank/DDBJ whole genome shotgun (WGS) entry which is preliminary data.</text>
</comment>
<reference evidence="2" key="2">
    <citation type="submission" date="2020-11" db="EMBL/GenBank/DDBJ databases">
        <authorList>
            <person name="McCartney M.A."/>
            <person name="Auch B."/>
            <person name="Kono T."/>
            <person name="Mallez S."/>
            <person name="Becker A."/>
            <person name="Gohl D.M."/>
            <person name="Silverstein K.A.T."/>
            <person name="Koren S."/>
            <person name="Bechman K.B."/>
            <person name="Herman A."/>
            <person name="Abrahante J.E."/>
            <person name="Garbe J."/>
        </authorList>
    </citation>
    <scope>NUCLEOTIDE SEQUENCE</scope>
    <source>
        <strain evidence="2">Duluth1</strain>
        <tissue evidence="2">Whole animal</tissue>
    </source>
</reference>
<dbReference type="AlphaFoldDB" id="A0A9D4ENG3"/>
<evidence type="ECO:0000313" key="2">
    <source>
        <dbReference type="EMBL" id="KAH3782684.1"/>
    </source>
</evidence>
<reference evidence="2" key="1">
    <citation type="journal article" date="2019" name="bioRxiv">
        <title>The Genome of the Zebra Mussel, Dreissena polymorpha: A Resource for Invasive Species Research.</title>
        <authorList>
            <person name="McCartney M.A."/>
            <person name="Auch B."/>
            <person name="Kono T."/>
            <person name="Mallez S."/>
            <person name="Zhang Y."/>
            <person name="Obille A."/>
            <person name="Becker A."/>
            <person name="Abrahante J.E."/>
            <person name="Garbe J."/>
            <person name="Badalamenti J.P."/>
            <person name="Herman A."/>
            <person name="Mangelson H."/>
            <person name="Liachko I."/>
            <person name="Sullivan S."/>
            <person name="Sone E.D."/>
            <person name="Koren S."/>
            <person name="Silverstein K.A.T."/>
            <person name="Beckman K.B."/>
            <person name="Gohl D.M."/>
        </authorList>
    </citation>
    <scope>NUCLEOTIDE SEQUENCE</scope>
    <source>
        <strain evidence="2">Duluth1</strain>
        <tissue evidence="2">Whole animal</tissue>
    </source>
</reference>
<protein>
    <submittedName>
        <fullName evidence="2">Uncharacterized protein</fullName>
    </submittedName>
</protein>
<keyword evidence="3" id="KW-1185">Reference proteome</keyword>
<evidence type="ECO:0000313" key="3">
    <source>
        <dbReference type="Proteomes" id="UP000828390"/>
    </source>
</evidence>
<name>A0A9D4ENG3_DREPO</name>
<sequence>MDRGRDLNKNGDGDILPEFKGNTIGMSHYGTNDTANNDGGYVNRAMEADSDEEEVCKTQNP</sequence>
<organism evidence="2 3">
    <name type="scientific">Dreissena polymorpha</name>
    <name type="common">Zebra mussel</name>
    <name type="synonym">Mytilus polymorpha</name>
    <dbReference type="NCBI Taxonomy" id="45954"/>
    <lineage>
        <taxon>Eukaryota</taxon>
        <taxon>Metazoa</taxon>
        <taxon>Spiralia</taxon>
        <taxon>Lophotrochozoa</taxon>
        <taxon>Mollusca</taxon>
        <taxon>Bivalvia</taxon>
        <taxon>Autobranchia</taxon>
        <taxon>Heteroconchia</taxon>
        <taxon>Euheterodonta</taxon>
        <taxon>Imparidentia</taxon>
        <taxon>Neoheterodontei</taxon>
        <taxon>Myida</taxon>
        <taxon>Dreissenoidea</taxon>
        <taxon>Dreissenidae</taxon>
        <taxon>Dreissena</taxon>
    </lineage>
</organism>
<proteinExistence type="predicted"/>